<dbReference type="InterPro" id="IPR036770">
    <property type="entry name" value="Ankyrin_rpt-contain_sf"/>
</dbReference>
<evidence type="ECO:0000259" key="11">
    <source>
        <dbReference type="Pfam" id="PF12770"/>
    </source>
</evidence>
<dbReference type="InterPro" id="IPR024983">
    <property type="entry name" value="CHAT_dom"/>
</dbReference>
<feature type="repeat" description="ANK" evidence="9">
    <location>
        <begin position="1629"/>
        <end position="1661"/>
    </location>
</feature>
<evidence type="ECO:0000256" key="9">
    <source>
        <dbReference type="PROSITE-ProRule" id="PRU00023"/>
    </source>
</evidence>
<evidence type="ECO:0000256" key="5">
    <source>
        <dbReference type="ARBA" id="ARBA00022840"/>
    </source>
</evidence>
<evidence type="ECO:0000256" key="6">
    <source>
        <dbReference type="ARBA" id="ARBA00022917"/>
    </source>
</evidence>
<gene>
    <name evidence="12" type="ORF">PEVE_00044475</name>
</gene>
<dbReference type="InterPro" id="IPR002110">
    <property type="entry name" value="Ankyrin_rpt"/>
</dbReference>
<feature type="domain" description="CHAT" evidence="11">
    <location>
        <begin position="223"/>
        <end position="459"/>
    </location>
</feature>
<evidence type="ECO:0000256" key="8">
    <source>
        <dbReference type="ARBA" id="ARBA00030268"/>
    </source>
</evidence>
<dbReference type="NCBIfam" id="TIGR00233">
    <property type="entry name" value="trpS"/>
    <property type="match status" value="1"/>
</dbReference>
<dbReference type="Gene3D" id="1.25.40.10">
    <property type="entry name" value="Tetratricopeptide repeat domain"/>
    <property type="match status" value="1"/>
</dbReference>
<dbReference type="Pfam" id="PF12796">
    <property type="entry name" value="Ank_2"/>
    <property type="match status" value="2"/>
</dbReference>
<dbReference type="Pfam" id="PF15882">
    <property type="entry name" value="DUF4735"/>
    <property type="match status" value="2"/>
</dbReference>
<dbReference type="Pfam" id="PF00579">
    <property type="entry name" value="tRNA-synt_1b"/>
    <property type="match status" value="1"/>
</dbReference>
<keyword evidence="7" id="KW-0030">Aminoacyl-tRNA synthetase</keyword>
<dbReference type="PRINTS" id="PR01039">
    <property type="entry name" value="TRNASYNTHTRP"/>
</dbReference>
<evidence type="ECO:0000313" key="13">
    <source>
        <dbReference type="Proteomes" id="UP001159427"/>
    </source>
</evidence>
<evidence type="ECO:0000256" key="1">
    <source>
        <dbReference type="ARBA" id="ARBA00005594"/>
    </source>
</evidence>
<dbReference type="PANTHER" id="PTHR10055:SF1">
    <property type="entry name" value="TRYPTOPHAN--TRNA LIGASE, CYTOPLASMIC"/>
    <property type="match status" value="1"/>
</dbReference>
<dbReference type="InterPro" id="IPR011990">
    <property type="entry name" value="TPR-like_helical_dom_sf"/>
</dbReference>
<keyword evidence="6" id="KW-0648">Protein biosynthesis</keyword>
<keyword evidence="13" id="KW-1185">Reference proteome</keyword>
<reference evidence="12 13" key="1">
    <citation type="submission" date="2022-05" db="EMBL/GenBank/DDBJ databases">
        <authorList>
            <consortium name="Genoscope - CEA"/>
            <person name="William W."/>
        </authorList>
    </citation>
    <scope>NUCLEOTIDE SEQUENCE [LARGE SCALE GENOMIC DNA]</scope>
</reference>
<dbReference type="CDD" id="cd00806">
    <property type="entry name" value="TrpRS_core"/>
    <property type="match status" value="1"/>
</dbReference>
<accession>A0ABN8PSW0</accession>
<dbReference type="Proteomes" id="UP001159427">
    <property type="component" value="Unassembled WGS sequence"/>
</dbReference>
<protein>
    <recommendedName>
        <fullName evidence="2">tryptophan--tRNA ligase</fullName>
        <ecNumber evidence="2">6.1.1.2</ecNumber>
    </recommendedName>
    <alternativeName>
        <fullName evidence="8">Tryptophanyl-tRNA synthetase</fullName>
    </alternativeName>
</protein>
<dbReference type="Pfam" id="PF12770">
    <property type="entry name" value="CHAT"/>
    <property type="match status" value="1"/>
</dbReference>
<feature type="repeat" description="ANK" evidence="9">
    <location>
        <begin position="1595"/>
        <end position="1628"/>
    </location>
</feature>
<feature type="repeat" description="ANK" evidence="9">
    <location>
        <begin position="1561"/>
        <end position="1593"/>
    </location>
</feature>
<dbReference type="InterPro" id="IPR001412">
    <property type="entry name" value="aa-tRNA-synth_I_CS"/>
</dbReference>
<evidence type="ECO:0000256" key="7">
    <source>
        <dbReference type="ARBA" id="ARBA00023146"/>
    </source>
</evidence>
<dbReference type="InterPro" id="IPR031751">
    <property type="entry name" value="DUF4735"/>
</dbReference>
<dbReference type="EC" id="6.1.1.2" evidence="2"/>
<feature type="repeat" description="ANK" evidence="9">
    <location>
        <begin position="1514"/>
        <end position="1550"/>
    </location>
</feature>
<keyword evidence="3" id="KW-0436">Ligase</keyword>
<evidence type="ECO:0000256" key="2">
    <source>
        <dbReference type="ARBA" id="ARBA00013161"/>
    </source>
</evidence>
<organism evidence="12 13">
    <name type="scientific">Porites evermanni</name>
    <dbReference type="NCBI Taxonomy" id="104178"/>
    <lineage>
        <taxon>Eukaryota</taxon>
        <taxon>Metazoa</taxon>
        <taxon>Cnidaria</taxon>
        <taxon>Anthozoa</taxon>
        <taxon>Hexacorallia</taxon>
        <taxon>Scleractinia</taxon>
        <taxon>Fungiina</taxon>
        <taxon>Poritidae</taxon>
        <taxon>Porites</taxon>
    </lineage>
</organism>
<evidence type="ECO:0000256" key="3">
    <source>
        <dbReference type="ARBA" id="ARBA00022598"/>
    </source>
</evidence>
<dbReference type="Gene3D" id="1.25.40.20">
    <property type="entry name" value="Ankyrin repeat-containing domain"/>
    <property type="match status" value="1"/>
</dbReference>
<comment type="caution">
    <text evidence="12">The sequence shown here is derived from an EMBL/GenBank/DDBJ whole genome shotgun (WGS) entry which is preliminary data.</text>
</comment>
<keyword evidence="9" id="KW-0040">ANK repeat</keyword>
<dbReference type="InterPro" id="IPR002305">
    <property type="entry name" value="aa-tRNA-synth_Ic"/>
</dbReference>
<dbReference type="SUPFAM" id="SSF52374">
    <property type="entry name" value="Nucleotidylyl transferase"/>
    <property type="match status" value="1"/>
</dbReference>
<name>A0ABN8PSW0_9CNID</name>
<dbReference type="InterPro" id="IPR014729">
    <property type="entry name" value="Rossmann-like_a/b/a_fold"/>
</dbReference>
<evidence type="ECO:0000313" key="12">
    <source>
        <dbReference type="EMBL" id="CAH3148052.1"/>
    </source>
</evidence>
<dbReference type="PANTHER" id="PTHR10055">
    <property type="entry name" value="TRYPTOPHANYL-TRNA SYNTHETASE"/>
    <property type="match status" value="1"/>
</dbReference>
<keyword evidence="4" id="KW-0547">Nucleotide-binding</keyword>
<keyword evidence="5" id="KW-0067">ATP-binding</keyword>
<evidence type="ECO:0000256" key="10">
    <source>
        <dbReference type="SAM" id="MobiDB-lite"/>
    </source>
</evidence>
<feature type="compositionally biased region" description="Polar residues" evidence="10">
    <location>
        <begin position="1185"/>
        <end position="1194"/>
    </location>
</feature>
<dbReference type="InterPro" id="IPR002306">
    <property type="entry name" value="Trp-tRNA-ligase"/>
</dbReference>
<dbReference type="SUPFAM" id="SSF48403">
    <property type="entry name" value="Ankyrin repeat"/>
    <property type="match status" value="1"/>
</dbReference>
<dbReference type="PROSITE" id="PS00178">
    <property type="entry name" value="AA_TRNA_LIGASE_I"/>
    <property type="match status" value="1"/>
</dbReference>
<dbReference type="SUPFAM" id="SSF48452">
    <property type="entry name" value="TPR-like"/>
    <property type="match status" value="1"/>
</dbReference>
<sequence>MHYYERHLKIAKELGDRLDEGVACYQLGFVLESLGQVSKAIEHYQTSITLLNDIRDRLQLNDGWKISLRDQYQNAYASLWRVMLAAGKVEEALFSAEQGRAQGLKDLMALNYLFDVNDAVKENSTFDELSSQLPLNTIFMAVGKKELIFWVCQKGKEVELRRKENSSQDEIKTFFQSLVDKIGARDDVECEDRSLELARDKRSPVKRPPQDDRQTQYLHLQKRALCTLHDTIIDPIQDLFSGSELVFIPEGPLCLAPFAAFMSPDSKYLCESFTIRVAPSLTSLKMIAQCPVDYHHKSGVLLVGDPCVEDVTNLEPLPCAREEVNMIGEMVGSTPLVGRQATKDEVLRRLGSVALVHIAAHGNIETGEIVLAPNSTCGEADFILTMKDVKQVQLRARLVVLSCCHSARGEIKAEGVVGIARAFLGAGARSVLVSLWAIDDKATLEFMKNFYQHLVAGKSANIGKPRFFSSTELISVNNGRHEELLRRNLLAVEKVVDFFAREYRNFNIDGVFGLQALDGILQDLLTKARSNRIQIPHDVLNLLTELHKRATLTAKKAQPFLNASDPDYYRLGFVARHAWLFKRDFRSLDTSLFQGTHFRQKARFSGKAMDQCISDLIGDKRTGAKPCNITDECWRFIGRNNTQGYMTTHQALYLMVGEVKGCLPAIKERLFRSHRNRAHIIEDIFEALCASIYHEVRWKEAVLKTEERSRDTGEKDIYIEQCYVCGILGYHKFLSFDRLSTFLGWQLPLGCYGENASDMLGDSHQGPADNVYSSGDSAGRSPRQTNRDLPGGCERHVTGVATGLLGVYLKWLLTYPSMERMLMRTPLLCHLKSLTSNSQQPFNAPAEKSRSQKNISLGYPLRLSEKNMLHKRPSALALWLSFVVLLRPTLCDDHLDKENEVLTQQVFSALNRAIDFYRRDFKSINLDGIFGLRVAQGAFLSIINDARDKQLYLDDHVVDQVKTLYNKAALVAQNALPYLQHSEPEYFSKFRKQVSYPWINFKPFTNKKLVKRQFSRQGRRNLISFDESTSDRCISELTGTGSKGSQPCQISDSCWRLISAEGAAEYTLTHQALYLLVGEIQGCTPILLKRLEQSHVKGGLEEFYNRICSDMYPQMTAVEEKRTLDRYAYKRDLYMEQAMVCGSIGYRDFLSSKRLRHVLTWQRKDGCFGTKKQTSQSDSNDEETGVSNAQSDLKQGNDEESMVEEHNSPFGDFRKSLGYEHSSKILRKPLSMRTMRSLLVEEELDDGCLSHLTGVAAGLLGVYLRWLLYPHEKQLNNQVKMEMKQYQDPQQIGKEIYNITFRRKEKMSFEAMDSASKQQRKLIPRGAQPSAITRQKLASLTRNEGKLAVTASEQCDSGFVDDEELRSRSMEVCSETQMRSVEECTQNLTIDDPETNTRHPSSSYSSKEGFSQSEELYLNYAQRNDVRYLLAQEHFRRLMFMPDEDGDTALHLAIINMRPMETDAIISVAPCKECLDIYNDLRQVPLHLAAVTRQPAALRRLLEAGATVDITDRHGRTALHLACELGDFDCVKEIVRPLLEKRWTDEIKERVYNMLQERDFDGFTALHRAVFKNSVQIVNYLVSLGANVNAQDAKSGRSGLHHAVEAGNLSMINCLLLECHADPDAMTFDEITPLHIAAGRGMESVVALLLAAGADPVLTNFEGESPADVACMLLSFLTSRGKIGVFPSVFKGVRTIFLSMASSTDESNKENVADGEVEQIVTMEKVVAADNKGIDYDKLIRQFGCSKLEQSHKERIQQLTGKPPHHLLRRGVFFSHRDLDFVLDMYSKGKPFYLYTGRGPSSEAMHLGHLIPFIFTKYLQDAFNVPLVIQLTDDEKFFLKDLECEEAHRLAYENAKDIIACGFDVKKTFIFSDIDYIGSSSEFYKNIIKIQRCVTYNQVKAIFGFDDSSCIGKIAFPAIQAAPSFSHSFPHTFGSRKDVPCLIPCAIDQDPYFRMTRDVAPRLGCPKPSLIFSTFFPALQGAKTKMSSSDPTSSIFLTDTPAQIKKKVNKYAFSGGRDTVEDHRKYGGDITVDIAYQYLTFFLEDDEKLAQIKEDYSSGKMLSGEIKKELISVLQPLVAEHQERRKHVTEDVVREFMTPRKLEFPGLNK</sequence>
<dbReference type="Gene3D" id="3.40.50.620">
    <property type="entry name" value="HUPs"/>
    <property type="match status" value="1"/>
</dbReference>
<dbReference type="EMBL" id="CALNXI010000943">
    <property type="protein sequence ID" value="CAH3148052.1"/>
    <property type="molecule type" value="Genomic_DNA"/>
</dbReference>
<evidence type="ECO:0000256" key="4">
    <source>
        <dbReference type="ARBA" id="ARBA00022741"/>
    </source>
</evidence>
<proteinExistence type="inferred from homology"/>
<feature type="repeat" description="ANK" evidence="9">
    <location>
        <begin position="1481"/>
        <end position="1513"/>
    </location>
</feature>
<feature type="region of interest" description="Disordered" evidence="10">
    <location>
        <begin position="763"/>
        <end position="792"/>
    </location>
</feature>
<comment type="similarity">
    <text evidence="1">Belongs to the class-I aminoacyl-tRNA synthetase family.</text>
</comment>
<dbReference type="PROSITE" id="PS50088">
    <property type="entry name" value="ANK_REPEAT"/>
    <property type="match status" value="5"/>
</dbReference>
<feature type="region of interest" description="Disordered" evidence="10">
    <location>
        <begin position="1170"/>
        <end position="1209"/>
    </location>
</feature>
<dbReference type="SMART" id="SM00248">
    <property type="entry name" value="ANK"/>
    <property type="match status" value="6"/>
</dbReference>
<dbReference type="PROSITE" id="PS50297">
    <property type="entry name" value="ANK_REP_REGION"/>
    <property type="match status" value="4"/>
</dbReference>
<dbReference type="Gene3D" id="1.10.240.10">
    <property type="entry name" value="Tyrosyl-Transfer RNA Synthetase"/>
    <property type="match status" value="1"/>
</dbReference>